<name>A0A2Z6ZQZ3_9LAMI</name>
<keyword evidence="2" id="KW-1185">Reference proteome</keyword>
<protein>
    <submittedName>
        <fullName evidence="1">Uncharacterized protein</fullName>
    </submittedName>
</protein>
<sequence>MAGDALCRTRPCARWPAPMRARRALGYATPRANCHPTSVSCVRRWPTPCARVAHRGAHSVRTLCGGGAPMCDVFGRIFDGCFFYI</sequence>
<gene>
    <name evidence="1" type="ORF">F511_47473</name>
</gene>
<organism evidence="1 2">
    <name type="scientific">Dorcoceras hygrometricum</name>
    <dbReference type="NCBI Taxonomy" id="472368"/>
    <lineage>
        <taxon>Eukaryota</taxon>
        <taxon>Viridiplantae</taxon>
        <taxon>Streptophyta</taxon>
        <taxon>Embryophyta</taxon>
        <taxon>Tracheophyta</taxon>
        <taxon>Spermatophyta</taxon>
        <taxon>Magnoliopsida</taxon>
        <taxon>eudicotyledons</taxon>
        <taxon>Gunneridae</taxon>
        <taxon>Pentapetalae</taxon>
        <taxon>asterids</taxon>
        <taxon>lamiids</taxon>
        <taxon>Lamiales</taxon>
        <taxon>Gesneriaceae</taxon>
        <taxon>Didymocarpoideae</taxon>
        <taxon>Trichosporeae</taxon>
        <taxon>Loxocarpinae</taxon>
        <taxon>Dorcoceras</taxon>
    </lineage>
</organism>
<dbReference type="EMBL" id="KV235512">
    <property type="protein sequence ID" value="KZT75502.1"/>
    <property type="molecule type" value="Genomic_DNA"/>
</dbReference>
<proteinExistence type="predicted"/>
<dbReference type="AlphaFoldDB" id="A0A2Z6ZQZ3"/>
<reference evidence="1 2" key="1">
    <citation type="journal article" date="2015" name="Proc. Natl. Acad. Sci. U.S.A.">
        <title>The resurrection genome of Boea hygrometrica: A blueprint for survival of dehydration.</title>
        <authorList>
            <person name="Xiao L."/>
            <person name="Yang G."/>
            <person name="Zhang L."/>
            <person name="Yang X."/>
            <person name="Zhao S."/>
            <person name="Ji Z."/>
            <person name="Zhou Q."/>
            <person name="Hu M."/>
            <person name="Wang Y."/>
            <person name="Chen M."/>
            <person name="Xu Y."/>
            <person name="Jin H."/>
            <person name="Xiao X."/>
            <person name="Hu G."/>
            <person name="Bao F."/>
            <person name="Hu Y."/>
            <person name="Wan P."/>
            <person name="Li L."/>
            <person name="Deng X."/>
            <person name="Kuang T."/>
            <person name="Xiang C."/>
            <person name="Zhu J.K."/>
            <person name="Oliver M.J."/>
            <person name="He Y."/>
        </authorList>
    </citation>
    <scope>NUCLEOTIDE SEQUENCE [LARGE SCALE GENOMIC DNA]</scope>
    <source>
        <strain evidence="2">cv. XS01</strain>
    </source>
</reference>
<dbReference type="Proteomes" id="UP000250235">
    <property type="component" value="Unassembled WGS sequence"/>
</dbReference>
<evidence type="ECO:0000313" key="2">
    <source>
        <dbReference type="Proteomes" id="UP000250235"/>
    </source>
</evidence>
<accession>A0A2Z6ZQZ3</accession>
<evidence type="ECO:0000313" key="1">
    <source>
        <dbReference type="EMBL" id="KZT75502.1"/>
    </source>
</evidence>